<comment type="caution">
    <text evidence="8">The sequence shown here is derived from an EMBL/GenBank/DDBJ whole genome shotgun (WGS) entry which is preliminary data.</text>
</comment>
<name>A0A4R1BHP5_9ACTN</name>
<evidence type="ECO:0000313" key="9">
    <source>
        <dbReference type="Proteomes" id="UP000295244"/>
    </source>
</evidence>
<dbReference type="InterPro" id="IPR056792">
    <property type="entry name" value="PRC_RimM"/>
</dbReference>
<evidence type="ECO:0000259" key="6">
    <source>
        <dbReference type="Pfam" id="PF01782"/>
    </source>
</evidence>
<dbReference type="InterPro" id="IPR011033">
    <property type="entry name" value="PRC_barrel-like_sf"/>
</dbReference>
<dbReference type="InterPro" id="IPR009000">
    <property type="entry name" value="Transl_B-barrel_sf"/>
</dbReference>
<dbReference type="PANTHER" id="PTHR33692">
    <property type="entry name" value="RIBOSOME MATURATION FACTOR RIMM"/>
    <property type="match status" value="1"/>
</dbReference>
<dbReference type="InterPro" id="IPR011961">
    <property type="entry name" value="RimM"/>
</dbReference>
<evidence type="ECO:0000256" key="5">
    <source>
        <dbReference type="HAMAP-Rule" id="MF_00014"/>
    </source>
</evidence>
<dbReference type="SUPFAM" id="SSF50447">
    <property type="entry name" value="Translation proteins"/>
    <property type="match status" value="1"/>
</dbReference>
<evidence type="ECO:0000256" key="4">
    <source>
        <dbReference type="ARBA" id="ARBA00023186"/>
    </source>
</evidence>
<feature type="domain" description="RimM N-terminal" evidence="6">
    <location>
        <begin position="6"/>
        <end position="82"/>
    </location>
</feature>
<keyword evidence="2 5" id="KW-0690">Ribosome biogenesis</keyword>
<comment type="subcellular location">
    <subcellularLocation>
        <location evidence="5">Cytoplasm</location>
    </subcellularLocation>
</comment>
<comment type="function">
    <text evidence="5">An accessory protein needed during the final step in the assembly of 30S ribosomal subunit, possibly for assembly of the head region. Essential for efficient processing of 16S rRNA. May be needed both before and after RbfA during the maturation of 16S rRNA. It has affinity for free ribosomal 30S subunits but not for 70S ribosomes.</text>
</comment>
<dbReference type="AlphaFoldDB" id="A0A4R1BHP5"/>
<protein>
    <recommendedName>
        <fullName evidence="5">Ribosome maturation factor RimM</fullName>
    </recommendedName>
</protein>
<evidence type="ECO:0000259" key="7">
    <source>
        <dbReference type="Pfam" id="PF24986"/>
    </source>
</evidence>
<dbReference type="Pfam" id="PF01782">
    <property type="entry name" value="RimM"/>
    <property type="match status" value="1"/>
</dbReference>
<dbReference type="PANTHER" id="PTHR33692:SF1">
    <property type="entry name" value="RIBOSOME MATURATION FACTOR RIMM"/>
    <property type="match status" value="1"/>
</dbReference>
<dbReference type="EMBL" id="SKBU01000015">
    <property type="protein sequence ID" value="TCJ16648.1"/>
    <property type="molecule type" value="Genomic_DNA"/>
</dbReference>
<feature type="domain" description="Ribosome maturation factor RimM PRC barrel" evidence="7">
    <location>
        <begin position="95"/>
        <end position="156"/>
    </location>
</feature>
<keyword evidence="9" id="KW-1185">Reference proteome</keyword>
<evidence type="ECO:0000313" key="8">
    <source>
        <dbReference type="EMBL" id="TCJ16648.1"/>
    </source>
</evidence>
<comment type="domain">
    <text evidence="5">The PRC barrel domain binds ribosomal protein uS19.</text>
</comment>
<proteinExistence type="inferred from homology"/>
<dbReference type="GO" id="GO:0006364">
    <property type="term" value="P:rRNA processing"/>
    <property type="evidence" value="ECO:0007669"/>
    <property type="project" value="UniProtKB-UniRule"/>
</dbReference>
<accession>A0A4R1BHP5</accession>
<organism evidence="8 9">
    <name type="scientific">Rubrobacter taiwanensis</name>
    <dbReference type="NCBI Taxonomy" id="185139"/>
    <lineage>
        <taxon>Bacteria</taxon>
        <taxon>Bacillati</taxon>
        <taxon>Actinomycetota</taxon>
        <taxon>Rubrobacteria</taxon>
        <taxon>Rubrobacterales</taxon>
        <taxon>Rubrobacteraceae</taxon>
        <taxon>Rubrobacter</taxon>
    </lineage>
</organism>
<dbReference type="HAMAP" id="MF_00014">
    <property type="entry name" value="Ribosome_mat_RimM"/>
    <property type="match status" value="1"/>
</dbReference>
<keyword evidence="1 5" id="KW-0963">Cytoplasm</keyword>
<gene>
    <name evidence="5 8" type="primary">rimM</name>
    <name evidence="8" type="ORF">E0L93_07875</name>
</gene>
<dbReference type="Proteomes" id="UP000295244">
    <property type="component" value="Unassembled WGS sequence"/>
</dbReference>
<dbReference type="InterPro" id="IPR036976">
    <property type="entry name" value="RimM_N_sf"/>
</dbReference>
<dbReference type="InterPro" id="IPR002676">
    <property type="entry name" value="RimM_N"/>
</dbReference>
<dbReference type="Gene3D" id="2.30.30.240">
    <property type="entry name" value="PRC-barrel domain"/>
    <property type="match status" value="1"/>
</dbReference>
<evidence type="ECO:0000256" key="3">
    <source>
        <dbReference type="ARBA" id="ARBA00022552"/>
    </source>
</evidence>
<keyword evidence="3 5" id="KW-0698">rRNA processing</keyword>
<comment type="subunit">
    <text evidence="5">Binds ribosomal protein uS19.</text>
</comment>
<keyword evidence="4 5" id="KW-0143">Chaperone</keyword>
<dbReference type="GO" id="GO:0043022">
    <property type="term" value="F:ribosome binding"/>
    <property type="evidence" value="ECO:0007669"/>
    <property type="project" value="InterPro"/>
</dbReference>
<dbReference type="SUPFAM" id="SSF50346">
    <property type="entry name" value="PRC-barrel domain"/>
    <property type="match status" value="1"/>
</dbReference>
<dbReference type="GO" id="GO:0005840">
    <property type="term" value="C:ribosome"/>
    <property type="evidence" value="ECO:0007669"/>
    <property type="project" value="InterPro"/>
</dbReference>
<dbReference type="Gene3D" id="2.40.30.60">
    <property type="entry name" value="RimM"/>
    <property type="match status" value="1"/>
</dbReference>
<comment type="similarity">
    <text evidence="5">Belongs to the RimM family.</text>
</comment>
<dbReference type="OrthoDB" id="5381335at2"/>
<dbReference type="GO" id="GO:0005737">
    <property type="term" value="C:cytoplasm"/>
    <property type="evidence" value="ECO:0007669"/>
    <property type="project" value="UniProtKB-SubCell"/>
</dbReference>
<evidence type="ECO:0000256" key="2">
    <source>
        <dbReference type="ARBA" id="ARBA00022517"/>
    </source>
</evidence>
<reference evidence="8 9" key="1">
    <citation type="submission" date="2019-03" db="EMBL/GenBank/DDBJ databases">
        <title>Whole genome sequence of a novel Rubrobacter taiwanensis strain, isolated from Yellowstone National Park.</title>
        <authorList>
            <person name="Freed S."/>
            <person name="Ramaley R.F."/>
            <person name="Kyndt J.A."/>
        </authorList>
    </citation>
    <scope>NUCLEOTIDE SEQUENCE [LARGE SCALE GENOMIC DNA]</scope>
    <source>
        <strain evidence="8 9">Yellowstone</strain>
    </source>
</reference>
<evidence type="ECO:0000256" key="1">
    <source>
        <dbReference type="ARBA" id="ARBA00022490"/>
    </source>
</evidence>
<sequence length="161" mass="17595">MEERVVIGVVRAPHGVRGTLRVSAPGSGRHLREGVRPLVDGERRRIVRVRKTPKGFLVDLEGVESRDAAAALRGAELALERTELDELGPEEFYFDELIGLRAVEEGGAPLGEVVGVLENPAHETLVIRDGGREVLVPFVSEQVLKVDLEKGVVIVRLLPSR</sequence>
<dbReference type="NCBIfam" id="TIGR02273">
    <property type="entry name" value="16S_RimM"/>
    <property type="match status" value="1"/>
</dbReference>
<dbReference type="GO" id="GO:0042274">
    <property type="term" value="P:ribosomal small subunit biogenesis"/>
    <property type="evidence" value="ECO:0007669"/>
    <property type="project" value="UniProtKB-UniRule"/>
</dbReference>
<dbReference type="Pfam" id="PF24986">
    <property type="entry name" value="PRC_RimM"/>
    <property type="match status" value="1"/>
</dbReference>